<dbReference type="Pfam" id="PF01609">
    <property type="entry name" value="DDE_Tnp_1"/>
    <property type="match status" value="1"/>
</dbReference>
<dbReference type="OrthoDB" id="7278099at2"/>
<name>A0A4R5QAZ2_9PROT</name>
<evidence type="ECO:0000259" key="2">
    <source>
        <dbReference type="Pfam" id="PF13340"/>
    </source>
</evidence>
<proteinExistence type="predicted"/>
<evidence type="ECO:0000313" key="3">
    <source>
        <dbReference type="EMBL" id="TDH59729.1"/>
    </source>
</evidence>
<organism evidence="3 4">
    <name type="scientific">Dankookia rubra</name>
    <dbReference type="NCBI Taxonomy" id="1442381"/>
    <lineage>
        <taxon>Bacteria</taxon>
        <taxon>Pseudomonadati</taxon>
        <taxon>Pseudomonadota</taxon>
        <taxon>Alphaproteobacteria</taxon>
        <taxon>Acetobacterales</taxon>
        <taxon>Roseomonadaceae</taxon>
        <taxon>Dankookia</taxon>
    </lineage>
</organism>
<dbReference type="PANTHER" id="PTHR30007">
    <property type="entry name" value="PHP DOMAIN PROTEIN"/>
    <property type="match status" value="1"/>
</dbReference>
<dbReference type="RefSeq" id="WP_133291491.1">
    <property type="nucleotide sequence ID" value="NZ_SMSJ01000056.1"/>
</dbReference>
<dbReference type="AlphaFoldDB" id="A0A4R5QAZ2"/>
<dbReference type="NCBIfam" id="NF033580">
    <property type="entry name" value="transpos_IS5_3"/>
    <property type="match status" value="1"/>
</dbReference>
<dbReference type="GO" id="GO:0004803">
    <property type="term" value="F:transposase activity"/>
    <property type="evidence" value="ECO:0007669"/>
    <property type="project" value="InterPro"/>
</dbReference>
<feature type="domain" description="Insertion element IS402-like" evidence="2">
    <location>
        <begin position="21"/>
        <end position="94"/>
    </location>
</feature>
<dbReference type="InterPro" id="IPR025161">
    <property type="entry name" value="IS402-like_dom"/>
</dbReference>
<feature type="domain" description="Transposase IS4-like" evidence="1">
    <location>
        <begin position="111"/>
        <end position="266"/>
    </location>
</feature>
<keyword evidence="4" id="KW-1185">Reference proteome</keyword>
<dbReference type="Pfam" id="PF13340">
    <property type="entry name" value="DUF4096"/>
    <property type="match status" value="1"/>
</dbReference>
<sequence length="279" mass="31623">MWTPENRPKYDRSKLRYPSDLTDEEWAIIAPLIPRAKRGGNKRTVDVRAVVNGVMYILSTGCQWAALPKDLPPRSTVNDYLRRWDEDRTLDRIHHALYVLCREQAGREASPTAAIIDSQSVKGAEKGGAGIDPSGYDAGKKLKGKKRHVLVDTQGLLMQAIIHAADIQDRDGGVLLMGSLFGLYPFLLKLYADSGYQGPKFQAGLRTVCGQVNLEIVKRSDLHKFVVLPKRWIVERTIGWLNRCRRLAKDWECLNRSALAFLRWASVRIMLRRLCQNAK</sequence>
<gene>
    <name evidence="3" type="ORF">E2C06_25960</name>
</gene>
<evidence type="ECO:0000259" key="1">
    <source>
        <dbReference type="Pfam" id="PF01609"/>
    </source>
</evidence>
<dbReference type="PANTHER" id="PTHR30007:SF0">
    <property type="entry name" value="TRANSPOSASE"/>
    <property type="match status" value="1"/>
</dbReference>
<comment type="caution">
    <text evidence="3">The sequence shown here is derived from an EMBL/GenBank/DDBJ whole genome shotgun (WGS) entry which is preliminary data.</text>
</comment>
<dbReference type="EMBL" id="SMSJ01000056">
    <property type="protein sequence ID" value="TDH59729.1"/>
    <property type="molecule type" value="Genomic_DNA"/>
</dbReference>
<reference evidence="3 4" key="1">
    <citation type="journal article" date="2016" name="J. Microbiol.">
        <title>Dankookia rubra gen. nov., sp. nov., an alphaproteobacterium isolated from sediment of a shallow stream.</title>
        <authorList>
            <person name="Kim W.H."/>
            <person name="Kim D.H."/>
            <person name="Kang K."/>
            <person name="Ahn T.Y."/>
        </authorList>
    </citation>
    <scope>NUCLEOTIDE SEQUENCE [LARGE SCALE GENOMIC DNA]</scope>
    <source>
        <strain evidence="3 4">JCM30602</strain>
    </source>
</reference>
<accession>A0A4R5QAZ2</accession>
<dbReference type="InterPro" id="IPR002559">
    <property type="entry name" value="Transposase_11"/>
</dbReference>
<evidence type="ECO:0000313" key="4">
    <source>
        <dbReference type="Proteomes" id="UP000295096"/>
    </source>
</evidence>
<protein>
    <submittedName>
        <fullName evidence="3">IS5 family transposase</fullName>
    </submittedName>
</protein>
<dbReference type="GO" id="GO:0006313">
    <property type="term" value="P:DNA transposition"/>
    <property type="evidence" value="ECO:0007669"/>
    <property type="project" value="InterPro"/>
</dbReference>
<dbReference type="Proteomes" id="UP000295096">
    <property type="component" value="Unassembled WGS sequence"/>
</dbReference>
<dbReference type="GO" id="GO:0003677">
    <property type="term" value="F:DNA binding"/>
    <property type="evidence" value="ECO:0007669"/>
    <property type="project" value="InterPro"/>
</dbReference>